<organism evidence="1 2">
    <name type="scientific">Panagrolaimus sp. PS1159</name>
    <dbReference type="NCBI Taxonomy" id="55785"/>
    <lineage>
        <taxon>Eukaryota</taxon>
        <taxon>Metazoa</taxon>
        <taxon>Ecdysozoa</taxon>
        <taxon>Nematoda</taxon>
        <taxon>Chromadorea</taxon>
        <taxon>Rhabditida</taxon>
        <taxon>Tylenchina</taxon>
        <taxon>Panagrolaimomorpha</taxon>
        <taxon>Panagrolaimoidea</taxon>
        <taxon>Panagrolaimidae</taxon>
        <taxon>Panagrolaimus</taxon>
    </lineage>
</organism>
<dbReference type="Proteomes" id="UP000887580">
    <property type="component" value="Unplaced"/>
</dbReference>
<protein>
    <submittedName>
        <fullName evidence="2">Sulfotransferase domain-containing protein</fullName>
    </submittedName>
</protein>
<dbReference type="WBParaSite" id="PS1159_v2.g12371.t1">
    <property type="protein sequence ID" value="PS1159_v2.g12371.t1"/>
    <property type="gene ID" value="PS1159_v2.g12371"/>
</dbReference>
<evidence type="ECO:0000313" key="1">
    <source>
        <dbReference type="Proteomes" id="UP000887580"/>
    </source>
</evidence>
<reference evidence="2" key="1">
    <citation type="submission" date="2022-11" db="UniProtKB">
        <authorList>
            <consortium name="WormBaseParasite"/>
        </authorList>
    </citation>
    <scope>IDENTIFICATION</scope>
</reference>
<evidence type="ECO:0000313" key="2">
    <source>
        <dbReference type="WBParaSite" id="PS1159_v2.g12371.t1"/>
    </source>
</evidence>
<accession>A0AC35EZT2</accession>
<name>A0AC35EZT2_9BILA</name>
<proteinExistence type="predicted"/>
<sequence>MVLLIFALRDQMPLTTKNEITLEKSPAYFISKSVPERVYKMNPKMKLIVVVRNPITRAISDYTQAVTRKKRSIFTSKFEELVSCFNETSPSCQRGVNASWGAIRIGVYQKHLKRWLEYFPLNQFLFVDGEKLITDPASQIRLTEKFLNLEPVVKKKNFIHDPIKRFPCIKRNGGNVHCLGKSKGRQHPQVRPIVIQKLADFYRPENEKFFAMINRRFEWL</sequence>